<dbReference type="Pfam" id="PF01225">
    <property type="entry name" value="Mur_ligase"/>
    <property type="match status" value="1"/>
</dbReference>
<dbReference type="SUPFAM" id="SSF53244">
    <property type="entry name" value="MurD-like peptide ligases, peptide-binding domain"/>
    <property type="match status" value="1"/>
</dbReference>
<feature type="binding site" evidence="10">
    <location>
        <begin position="121"/>
        <end position="127"/>
    </location>
    <ligand>
        <name>ATP</name>
        <dbReference type="ChEBI" id="CHEBI:30616"/>
    </ligand>
</feature>
<dbReference type="GO" id="GO:0047480">
    <property type="term" value="F:UDP-N-acetylmuramoyl-tripeptide-D-alanyl-D-alanine ligase activity"/>
    <property type="evidence" value="ECO:0007669"/>
    <property type="project" value="UniProtKB-UniRule"/>
</dbReference>
<dbReference type="InterPro" id="IPR000713">
    <property type="entry name" value="Mur_ligase_N"/>
</dbReference>
<comment type="function">
    <text evidence="10 11">Involved in cell wall formation. Catalyzes the final step in the synthesis of UDP-N-acetylmuramoyl-pentapeptide, the precursor of murein.</text>
</comment>
<dbReference type="InterPro" id="IPR036615">
    <property type="entry name" value="Mur_ligase_C_dom_sf"/>
</dbReference>
<feature type="domain" description="Mur ligase C-terminal" evidence="13">
    <location>
        <begin position="348"/>
        <end position="476"/>
    </location>
</feature>
<dbReference type="InterPro" id="IPR035911">
    <property type="entry name" value="MurE/MurF_N"/>
</dbReference>
<dbReference type="InterPro" id="IPR004101">
    <property type="entry name" value="Mur_ligase_C"/>
</dbReference>
<evidence type="ECO:0000259" key="12">
    <source>
        <dbReference type="Pfam" id="PF01225"/>
    </source>
</evidence>
<keyword evidence="6 10" id="KW-0133">Cell shape</keyword>
<keyword evidence="2 10" id="KW-0436">Ligase</keyword>
<evidence type="ECO:0000256" key="11">
    <source>
        <dbReference type="RuleBase" id="RU004136"/>
    </source>
</evidence>
<dbReference type="InterPro" id="IPR005863">
    <property type="entry name" value="UDP-N-AcMur_synth"/>
</dbReference>
<keyword evidence="5 10" id="KW-0067">ATP-binding</keyword>
<evidence type="ECO:0000256" key="7">
    <source>
        <dbReference type="ARBA" id="ARBA00022984"/>
    </source>
</evidence>
<name>A0A9D1GWJ5_9ACTN</name>
<dbReference type="Gene3D" id="3.40.1390.10">
    <property type="entry name" value="MurE/MurF, N-terminal domain"/>
    <property type="match status" value="1"/>
</dbReference>
<accession>A0A9D1GWJ5</accession>
<evidence type="ECO:0000256" key="5">
    <source>
        <dbReference type="ARBA" id="ARBA00022840"/>
    </source>
</evidence>
<dbReference type="Gene3D" id="3.40.1190.10">
    <property type="entry name" value="Mur-like, catalytic domain"/>
    <property type="match status" value="1"/>
</dbReference>
<dbReference type="GO" id="GO:0005524">
    <property type="term" value="F:ATP binding"/>
    <property type="evidence" value="ECO:0007669"/>
    <property type="project" value="UniProtKB-UniRule"/>
</dbReference>
<reference evidence="15" key="2">
    <citation type="journal article" date="2021" name="PeerJ">
        <title>Extensive microbial diversity within the chicken gut microbiome revealed by metagenomics and culture.</title>
        <authorList>
            <person name="Gilroy R."/>
            <person name="Ravi A."/>
            <person name="Getino M."/>
            <person name="Pursley I."/>
            <person name="Horton D.L."/>
            <person name="Alikhan N.F."/>
            <person name="Baker D."/>
            <person name="Gharbi K."/>
            <person name="Hall N."/>
            <person name="Watson M."/>
            <person name="Adriaenssens E.M."/>
            <person name="Foster-Nyarko E."/>
            <person name="Jarju S."/>
            <person name="Secka A."/>
            <person name="Antonio M."/>
            <person name="Oren A."/>
            <person name="Chaudhuri R.R."/>
            <person name="La Ragione R."/>
            <person name="Hildebrand F."/>
            <person name="Pallen M.J."/>
        </authorList>
    </citation>
    <scope>NUCLEOTIDE SEQUENCE</scope>
    <source>
        <strain evidence="15">ChiGjej1B1-24693</strain>
    </source>
</reference>
<dbReference type="Pfam" id="PF02875">
    <property type="entry name" value="Mur_ligase_C"/>
    <property type="match status" value="1"/>
</dbReference>
<evidence type="ECO:0000256" key="3">
    <source>
        <dbReference type="ARBA" id="ARBA00022618"/>
    </source>
</evidence>
<dbReference type="EC" id="6.3.2.10" evidence="10 11"/>
<comment type="subcellular location">
    <subcellularLocation>
        <location evidence="10 11">Cytoplasm</location>
    </subcellularLocation>
</comment>
<dbReference type="HAMAP" id="MF_02019">
    <property type="entry name" value="MurF"/>
    <property type="match status" value="1"/>
</dbReference>
<evidence type="ECO:0000256" key="2">
    <source>
        <dbReference type="ARBA" id="ARBA00022598"/>
    </source>
</evidence>
<keyword evidence="8 10" id="KW-0131">Cell cycle</keyword>
<dbReference type="Gene3D" id="3.90.190.20">
    <property type="entry name" value="Mur ligase, C-terminal domain"/>
    <property type="match status" value="1"/>
</dbReference>
<keyword evidence="1 10" id="KW-0963">Cytoplasm</keyword>
<feature type="domain" description="Mur ligase N-terminal catalytic" evidence="12">
    <location>
        <begin position="29"/>
        <end position="98"/>
    </location>
</feature>
<evidence type="ECO:0000259" key="14">
    <source>
        <dbReference type="Pfam" id="PF08245"/>
    </source>
</evidence>
<dbReference type="InterPro" id="IPR013221">
    <property type="entry name" value="Mur_ligase_cen"/>
</dbReference>
<keyword evidence="9 10" id="KW-0961">Cell wall biogenesis/degradation</keyword>
<evidence type="ECO:0000256" key="6">
    <source>
        <dbReference type="ARBA" id="ARBA00022960"/>
    </source>
</evidence>
<dbReference type="NCBIfam" id="TIGR01143">
    <property type="entry name" value="murF"/>
    <property type="match status" value="1"/>
</dbReference>
<dbReference type="AlphaFoldDB" id="A0A9D1GWJ5"/>
<comment type="caution">
    <text evidence="15">The sequence shown here is derived from an EMBL/GenBank/DDBJ whole genome shotgun (WGS) entry which is preliminary data.</text>
</comment>
<dbReference type="Pfam" id="PF08245">
    <property type="entry name" value="Mur_ligase_M"/>
    <property type="match status" value="1"/>
</dbReference>
<comment type="catalytic activity">
    <reaction evidence="10 11">
        <text>D-alanyl-D-alanine + UDP-N-acetyl-alpha-D-muramoyl-L-alanyl-gamma-D-glutamyl-meso-2,6-diaminopimelate + ATP = UDP-N-acetyl-alpha-D-muramoyl-L-alanyl-gamma-D-glutamyl-meso-2,6-diaminopimeloyl-D-alanyl-D-alanine + ADP + phosphate + H(+)</text>
        <dbReference type="Rhea" id="RHEA:28374"/>
        <dbReference type="ChEBI" id="CHEBI:15378"/>
        <dbReference type="ChEBI" id="CHEBI:30616"/>
        <dbReference type="ChEBI" id="CHEBI:43474"/>
        <dbReference type="ChEBI" id="CHEBI:57822"/>
        <dbReference type="ChEBI" id="CHEBI:61386"/>
        <dbReference type="ChEBI" id="CHEBI:83905"/>
        <dbReference type="ChEBI" id="CHEBI:456216"/>
        <dbReference type="EC" id="6.3.2.10"/>
    </reaction>
</comment>
<dbReference type="GO" id="GO:0009252">
    <property type="term" value="P:peptidoglycan biosynthetic process"/>
    <property type="evidence" value="ECO:0007669"/>
    <property type="project" value="UniProtKB-UniRule"/>
</dbReference>
<proteinExistence type="inferred from homology"/>
<gene>
    <name evidence="10" type="primary">murF</name>
    <name evidence="15" type="ORF">IAA98_03780</name>
</gene>
<dbReference type="InterPro" id="IPR051046">
    <property type="entry name" value="MurCDEF_CellWall_CoF430Synth"/>
</dbReference>
<keyword evidence="4 10" id="KW-0547">Nucleotide-binding</keyword>
<evidence type="ECO:0000313" key="16">
    <source>
        <dbReference type="Proteomes" id="UP000886842"/>
    </source>
</evidence>
<organism evidence="15 16">
    <name type="scientific">Candidatus Avipropionibacterium avicola</name>
    <dbReference type="NCBI Taxonomy" id="2840701"/>
    <lineage>
        <taxon>Bacteria</taxon>
        <taxon>Bacillati</taxon>
        <taxon>Actinomycetota</taxon>
        <taxon>Actinomycetes</taxon>
        <taxon>Propionibacteriales</taxon>
        <taxon>Propionibacteriaceae</taxon>
        <taxon>Propionibacteriaceae incertae sedis</taxon>
        <taxon>Candidatus Avipropionibacterium</taxon>
    </lineage>
</organism>
<dbReference type="SUPFAM" id="SSF53623">
    <property type="entry name" value="MurD-like peptide ligases, catalytic domain"/>
    <property type="match status" value="1"/>
</dbReference>
<evidence type="ECO:0000256" key="10">
    <source>
        <dbReference type="HAMAP-Rule" id="MF_02019"/>
    </source>
</evidence>
<dbReference type="PANTHER" id="PTHR43024:SF1">
    <property type="entry name" value="UDP-N-ACETYLMURAMOYL-TRIPEPTIDE--D-ALANYL-D-ALANINE LIGASE"/>
    <property type="match status" value="1"/>
</dbReference>
<dbReference type="GO" id="GO:0071555">
    <property type="term" value="P:cell wall organization"/>
    <property type="evidence" value="ECO:0007669"/>
    <property type="project" value="UniProtKB-KW"/>
</dbReference>
<dbReference type="GO" id="GO:0051301">
    <property type="term" value="P:cell division"/>
    <property type="evidence" value="ECO:0007669"/>
    <property type="project" value="UniProtKB-KW"/>
</dbReference>
<comment type="similarity">
    <text evidence="10">Belongs to the MurCDEF family. MurF subfamily.</text>
</comment>
<sequence length="503" mass="51325">MRPRSLDAVADLVGGTAHHVPATSIGPRVVIDSREVEPGALFVALPGDRVDGHRFVAGAVADGAGAALVAADRWDPASSDVPVVVVDDPRAALGRLSRALLDAEADVPGRTRPLLVLGITGSMGKTSTKDLVAHVLGAAAPTVAPRNSFNNEIGVPLTATAVDGATGFLVSEMGARGIGHITTLCEFTPPRIGVVLNVAHAHIGEFGSQQAIARAKGELVEALPVEGWAVLNADDPLVAAMVERTAAAVAWFSLGEHADRPRLPDARPTVWVGAAEVEHDAWGRHHFDLLLARGEEPPVSVGRVGLATPGRAQLSNALAAAAAAIAAGLEPSEVAASLDGAGLRSRWRMELHPCADDSLVVNDAYNANPDAVLGAVGTVAGMARDNQRRFGVVLGDMLELGDQAVADHRATGQAVAAAGASWAVFVGQHAGDQAVGARSAGLDEDSISEAADHATALEQIGRHHRSGDVVLVKGSRGMALETVADALVARLGPAAAPTDGGAA</sequence>
<evidence type="ECO:0000256" key="9">
    <source>
        <dbReference type="ARBA" id="ARBA00023316"/>
    </source>
</evidence>
<protein>
    <recommendedName>
        <fullName evidence="10 11">UDP-N-acetylmuramoyl-tripeptide--D-alanyl-D-alanine ligase</fullName>
        <ecNumber evidence="10 11">6.3.2.10</ecNumber>
    </recommendedName>
    <alternativeName>
        <fullName evidence="10">D-alanyl-D-alanine-adding enzyme</fullName>
    </alternativeName>
</protein>
<keyword evidence="3 10" id="KW-0132">Cell division</keyword>
<evidence type="ECO:0000313" key="15">
    <source>
        <dbReference type="EMBL" id="HIT74684.1"/>
    </source>
</evidence>
<dbReference type="Proteomes" id="UP000886842">
    <property type="component" value="Unassembled WGS sequence"/>
</dbReference>
<dbReference type="InterPro" id="IPR036565">
    <property type="entry name" value="Mur-like_cat_sf"/>
</dbReference>
<dbReference type="SUPFAM" id="SSF63418">
    <property type="entry name" value="MurE/MurF N-terminal domain"/>
    <property type="match status" value="1"/>
</dbReference>
<feature type="domain" description="Mur ligase central" evidence="14">
    <location>
        <begin position="119"/>
        <end position="324"/>
    </location>
</feature>
<dbReference type="GO" id="GO:0005737">
    <property type="term" value="C:cytoplasm"/>
    <property type="evidence" value="ECO:0007669"/>
    <property type="project" value="UniProtKB-SubCell"/>
</dbReference>
<reference evidence="15" key="1">
    <citation type="submission" date="2020-10" db="EMBL/GenBank/DDBJ databases">
        <authorList>
            <person name="Gilroy R."/>
        </authorList>
    </citation>
    <scope>NUCLEOTIDE SEQUENCE</scope>
    <source>
        <strain evidence="15">ChiGjej1B1-24693</strain>
    </source>
</reference>
<evidence type="ECO:0000259" key="13">
    <source>
        <dbReference type="Pfam" id="PF02875"/>
    </source>
</evidence>
<dbReference type="PANTHER" id="PTHR43024">
    <property type="entry name" value="UDP-N-ACETYLMURAMOYL-TRIPEPTIDE--D-ALANYL-D-ALANINE LIGASE"/>
    <property type="match status" value="1"/>
</dbReference>
<dbReference type="EMBL" id="DVLP01000107">
    <property type="protein sequence ID" value="HIT74684.1"/>
    <property type="molecule type" value="Genomic_DNA"/>
</dbReference>
<keyword evidence="7 10" id="KW-0573">Peptidoglycan synthesis</keyword>
<evidence type="ECO:0000256" key="4">
    <source>
        <dbReference type="ARBA" id="ARBA00022741"/>
    </source>
</evidence>
<dbReference type="GO" id="GO:0008360">
    <property type="term" value="P:regulation of cell shape"/>
    <property type="evidence" value="ECO:0007669"/>
    <property type="project" value="UniProtKB-KW"/>
</dbReference>
<comment type="pathway">
    <text evidence="10 11">Cell wall biogenesis; peptidoglycan biosynthesis.</text>
</comment>
<evidence type="ECO:0000256" key="1">
    <source>
        <dbReference type="ARBA" id="ARBA00022490"/>
    </source>
</evidence>
<evidence type="ECO:0000256" key="8">
    <source>
        <dbReference type="ARBA" id="ARBA00023306"/>
    </source>
</evidence>